<dbReference type="EMBL" id="JAANYQ010000001">
    <property type="protein sequence ID" value="KAF4126471.1"/>
    <property type="molecule type" value="Genomic_DNA"/>
</dbReference>
<comment type="caution">
    <text evidence="3">The sequence shown here is derived from an EMBL/GenBank/DDBJ whole genome shotgun (WGS) entry which is preliminary data.</text>
</comment>
<dbReference type="OrthoDB" id="6129702at2759"/>
<dbReference type="GO" id="GO:0005737">
    <property type="term" value="C:cytoplasm"/>
    <property type="evidence" value="ECO:0007669"/>
    <property type="project" value="TreeGrafter"/>
</dbReference>
<keyword evidence="4" id="KW-1185">Reference proteome</keyword>
<dbReference type="SUPFAM" id="SSF54001">
    <property type="entry name" value="Cysteine proteinases"/>
    <property type="match status" value="1"/>
</dbReference>
<dbReference type="RefSeq" id="XP_035325123.1">
    <property type="nucleotide sequence ID" value="XM_035462193.1"/>
</dbReference>
<feature type="compositionally biased region" description="Low complexity" evidence="1">
    <location>
        <begin position="131"/>
        <end position="144"/>
    </location>
</feature>
<dbReference type="Proteomes" id="UP000749293">
    <property type="component" value="Unassembled WGS sequence"/>
</dbReference>
<name>A0A9P4Z0J1_9HYPO</name>
<dbReference type="SMART" id="SM00460">
    <property type="entry name" value="TGc"/>
    <property type="match status" value="1"/>
</dbReference>
<sequence>MADMADDEPQFSSLKERIAALNQQKNFVGGGPESQKPKTVSSKPTPRARPPPPPTPSAHIAPATPSQQQRPPPLPRRDTQGSQSDAGSVKGNGAPPPLPSRTATAPPPMPERPVRGPSQQNLTTANGGRRGSASSGMSSVSTLSQTQTISSVTSHGSEGRRLPPPLSQANLPPLPPTRRELAAAGNDDGPAVASQSSSPALPPRLPARPDAAERTASTGGTGAAQTTLKAASIRGFGSGKSATTNPPQTQPQGDTPPPVPMGTRPSAAQIDTAYKRATNGQPSALDECWVCKDWSGPDGVAAQFPRSTLPRGDPVGHLARGLCGPFPSYTDKARAIFTWFYHNIRYDTVAFFGNNVRHMSVEETIFGGKAVCQGYAETYKAIANRAGLECVVISGHGKGFGHTPLKAGERAPPPKPDGHAWNAVGIDGGVWKLVDACWGAGHLCNGTYKQEFTPGHFIMTNDEFGESHFPRDPRMQYRDDGRVVSWEEYFVGPGVGETPVTYTNAKQEGILEKSIEPRSRQIPVYSGETVRFQFSKVCPHWRSDTHGLGPSPLLLLAVHGVDGRSDDMIPFNTDGYWHWLDVPARELGVPGQSLQVAQLTSVDGQDVRGVSAKEYLAKKRRLGMGWAFVVRWDLV</sequence>
<evidence type="ECO:0000313" key="4">
    <source>
        <dbReference type="Proteomes" id="UP000749293"/>
    </source>
</evidence>
<evidence type="ECO:0000313" key="3">
    <source>
        <dbReference type="EMBL" id="KAF4126471.1"/>
    </source>
</evidence>
<feature type="compositionally biased region" description="Pro residues" evidence="1">
    <location>
        <begin position="162"/>
        <end position="176"/>
    </location>
</feature>
<dbReference type="Pfam" id="PF01841">
    <property type="entry name" value="Transglut_core"/>
    <property type="match status" value="1"/>
</dbReference>
<dbReference type="AlphaFoldDB" id="A0A9P4Z0J1"/>
<feature type="compositionally biased region" description="Low complexity" evidence="1">
    <location>
        <begin position="190"/>
        <end position="199"/>
    </location>
</feature>
<feature type="region of interest" description="Disordered" evidence="1">
    <location>
        <begin position="1"/>
        <end position="265"/>
    </location>
</feature>
<evidence type="ECO:0000256" key="1">
    <source>
        <dbReference type="SAM" id="MobiDB-lite"/>
    </source>
</evidence>
<feature type="compositionally biased region" description="Pro residues" evidence="1">
    <location>
        <begin position="47"/>
        <end position="56"/>
    </location>
</feature>
<evidence type="ECO:0000259" key="2">
    <source>
        <dbReference type="SMART" id="SM00460"/>
    </source>
</evidence>
<feature type="compositionally biased region" description="Low complexity" evidence="1">
    <location>
        <begin position="243"/>
        <end position="253"/>
    </location>
</feature>
<dbReference type="Gene3D" id="3.10.620.30">
    <property type="match status" value="1"/>
</dbReference>
<dbReference type="InterPro" id="IPR002931">
    <property type="entry name" value="Transglutaminase-like"/>
</dbReference>
<dbReference type="PANTHER" id="PTHR46333:SF5">
    <property type="entry name" value="TRANSGLUTAMINASE-LIKE DOMAIN-CONTAINING PROTEIN"/>
    <property type="match status" value="1"/>
</dbReference>
<dbReference type="GeneID" id="55966437"/>
<feature type="compositionally biased region" description="Low complexity" evidence="1">
    <location>
        <begin position="214"/>
        <end position="231"/>
    </location>
</feature>
<proteinExistence type="predicted"/>
<feature type="compositionally biased region" description="Pro residues" evidence="1">
    <location>
        <begin position="94"/>
        <end position="111"/>
    </location>
</feature>
<organism evidence="3 4">
    <name type="scientific">Geosmithia morbida</name>
    <dbReference type="NCBI Taxonomy" id="1094350"/>
    <lineage>
        <taxon>Eukaryota</taxon>
        <taxon>Fungi</taxon>
        <taxon>Dikarya</taxon>
        <taxon>Ascomycota</taxon>
        <taxon>Pezizomycotina</taxon>
        <taxon>Sordariomycetes</taxon>
        <taxon>Hypocreomycetidae</taxon>
        <taxon>Hypocreales</taxon>
        <taxon>Bionectriaceae</taxon>
        <taxon>Geosmithia</taxon>
    </lineage>
</organism>
<feature type="domain" description="Transglutaminase-like" evidence="2">
    <location>
        <begin position="364"/>
        <end position="438"/>
    </location>
</feature>
<protein>
    <submittedName>
        <fullName evidence="3">Transglutaminase-like superfamily</fullName>
    </submittedName>
</protein>
<dbReference type="PANTHER" id="PTHR46333">
    <property type="entry name" value="CYTOKINESIS PROTEIN 3"/>
    <property type="match status" value="1"/>
</dbReference>
<gene>
    <name evidence="3" type="ORF">GMORB2_0207</name>
</gene>
<dbReference type="InterPro" id="IPR052557">
    <property type="entry name" value="CAP/Cytokinesis_protein"/>
</dbReference>
<reference evidence="3" key="1">
    <citation type="submission" date="2020-03" db="EMBL/GenBank/DDBJ databases">
        <title>Site-based positive gene gene selection in Geosmithia morbida across the United States reveals a broad range of putative effectors and factors for local host and environmental adapation.</title>
        <authorList>
            <person name="Onufrak A."/>
            <person name="Murdoch R.W."/>
            <person name="Gazis R."/>
            <person name="Huff M."/>
            <person name="Staton M."/>
            <person name="Klingeman W."/>
            <person name="Hadziabdic D."/>
        </authorList>
    </citation>
    <scope>NUCLEOTIDE SEQUENCE</scope>
    <source>
        <strain evidence="3">1262</strain>
    </source>
</reference>
<feature type="compositionally biased region" description="Low complexity" evidence="1">
    <location>
        <begin position="57"/>
        <end position="69"/>
    </location>
</feature>
<feature type="compositionally biased region" description="Polar residues" evidence="1">
    <location>
        <begin position="145"/>
        <end position="156"/>
    </location>
</feature>
<dbReference type="InterPro" id="IPR038765">
    <property type="entry name" value="Papain-like_cys_pep_sf"/>
</dbReference>
<accession>A0A9P4Z0J1</accession>